<dbReference type="Gene3D" id="1.10.10.10">
    <property type="entry name" value="Winged helix-like DNA-binding domain superfamily/Winged helix DNA-binding domain"/>
    <property type="match status" value="1"/>
</dbReference>
<protein>
    <submittedName>
        <fullName evidence="8">BTAD domain-containing putative transcriptional regulator</fullName>
    </submittedName>
</protein>
<evidence type="ECO:0000313" key="8">
    <source>
        <dbReference type="EMBL" id="GAA3840611.1"/>
    </source>
</evidence>
<dbReference type="SUPFAM" id="SSF46894">
    <property type="entry name" value="C-terminal effector domain of the bipartite response regulators"/>
    <property type="match status" value="1"/>
</dbReference>
<dbReference type="SUPFAM" id="SSF52540">
    <property type="entry name" value="P-loop containing nucleoside triphosphate hydrolases"/>
    <property type="match status" value="1"/>
</dbReference>
<feature type="domain" description="OmpR/PhoB-type" evidence="7">
    <location>
        <begin position="1"/>
        <end position="94"/>
    </location>
</feature>
<dbReference type="PANTHER" id="PTHR35807">
    <property type="entry name" value="TRANSCRIPTIONAL REGULATOR REDD-RELATED"/>
    <property type="match status" value="1"/>
</dbReference>
<dbReference type="RefSeq" id="WP_344951631.1">
    <property type="nucleotide sequence ID" value="NZ_BAAAZR010000043.1"/>
</dbReference>
<dbReference type="PANTHER" id="PTHR35807:SF1">
    <property type="entry name" value="TRANSCRIPTIONAL REGULATOR REDD"/>
    <property type="match status" value="1"/>
</dbReference>
<comment type="caution">
    <text evidence="8">The sequence shown here is derived from an EMBL/GenBank/DDBJ whole genome shotgun (WGS) entry which is preliminary data.</text>
</comment>
<name>A0ABP7JCR8_9ACTN</name>
<evidence type="ECO:0000256" key="5">
    <source>
        <dbReference type="PROSITE-ProRule" id="PRU00339"/>
    </source>
</evidence>
<dbReference type="InterPro" id="IPR051677">
    <property type="entry name" value="AfsR-DnrI-RedD_regulator"/>
</dbReference>
<dbReference type="InterPro" id="IPR001867">
    <property type="entry name" value="OmpR/PhoB-type_DNA-bd"/>
</dbReference>
<dbReference type="EMBL" id="BAAAZR010000043">
    <property type="protein sequence ID" value="GAA3840611.1"/>
    <property type="molecule type" value="Genomic_DNA"/>
</dbReference>
<evidence type="ECO:0000313" key="9">
    <source>
        <dbReference type="Proteomes" id="UP001500888"/>
    </source>
</evidence>
<keyword evidence="2" id="KW-0805">Transcription regulation</keyword>
<dbReference type="PRINTS" id="PR00364">
    <property type="entry name" value="DISEASERSIST"/>
</dbReference>
<comment type="similarity">
    <text evidence="1">Belongs to the AfsR/DnrI/RedD regulatory family.</text>
</comment>
<dbReference type="Pfam" id="PF13424">
    <property type="entry name" value="TPR_12"/>
    <property type="match status" value="1"/>
</dbReference>
<dbReference type="SMART" id="SM01043">
    <property type="entry name" value="BTAD"/>
    <property type="match status" value="1"/>
</dbReference>
<dbReference type="SUPFAM" id="SSF48452">
    <property type="entry name" value="TPR-like"/>
    <property type="match status" value="2"/>
</dbReference>
<dbReference type="PROSITE" id="PS51755">
    <property type="entry name" value="OMPR_PHOB"/>
    <property type="match status" value="1"/>
</dbReference>
<keyword evidence="9" id="KW-1185">Reference proteome</keyword>
<evidence type="ECO:0000256" key="2">
    <source>
        <dbReference type="ARBA" id="ARBA00023015"/>
    </source>
</evidence>
<proteinExistence type="inferred from homology"/>
<reference evidence="9" key="1">
    <citation type="journal article" date="2019" name="Int. J. Syst. Evol. Microbiol.">
        <title>The Global Catalogue of Microorganisms (GCM) 10K type strain sequencing project: providing services to taxonomists for standard genome sequencing and annotation.</title>
        <authorList>
            <consortium name="The Broad Institute Genomics Platform"/>
            <consortium name="The Broad Institute Genome Sequencing Center for Infectious Disease"/>
            <person name="Wu L."/>
            <person name="Ma J."/>
        </authorList>
    </citation>
    <scope>NUCLEOTIDE SEQUENCE [LARGE SCALE GENOMIC DNA]</scope>
    <source>
        <strain evidence="9">JCM 16908</strain>
    </source>
</reference>
<dbReference type="SMART" id="SM00862">
    <property type="entry name" value="Trans_reg_C"/>
    <property type="match status" value="1"/>
</dbReference>
<dbReference type="Pfam" id="PF00486">
    <property type="entry name" value="Trans_reg_C"/>
    <property type="match status" value="1"/>
</dbReference>
<dbReference type="Gene3D" id="3.40.50.300">
    <property type="entry name" value="P-loop containing nucleotide triphosphate hydrolases"/>
    <property type="match status" value="1"/>
</dbReference>
<dbReference type="InterPro" id="IPR011990">
    <property type="entry name" value="TPR-like_helical_dom_sf"/>
</dbReference>
<dbReference type="InterPro" id="IPR036388">
    <property type="entry name" value="WH-like_DNA-bd_sf"/>
</dbReference>
<feature type="DNA-binding region" description="OmpR/PhoB-type" evidence="6">
    <location>
        <begin position="1"/>
        <end position="94"/>
    </location>
</feature>
<dbReference type="Pfam" id="PF03704">
    <property type="entry name" value="BTAD"/>
    <property type="match status" value="1"/>
</dbReference>
<gene>
    <name evidence="8" type="ORF">GCM10022226_73870</name>
</gene>
<dbReference type="SMART" id="SM00028">
    <property type="entry name" value="TPR"/>
    <property type="match status" value="5"/>
</dbReference>
<feature type="repeat" description="TPR" evidence="5">
    <location>
        <begin position="849"/>
        <end position="882"/>
    </location>
</feature>
<dbReference type="CDD" id="cd15831">
    <property type="entry name" value="BTAD"/>
    <property type="match status" value="1"/>
</dbReference>
<evidence type="ECO:0000256" key="1">
    <source>
        <dbReference type="ARBA" id="ARBA00005820"/>
    </source>
</evidence>
<organism evidence="8 9">
    <name type="scientific">Sphaerisporangium flaviroseum</name>
    <dbReference type="NCBI Taxonomy" id="509199"/>
    <lineage>
        <taxon>Bacteria</taxon>
        <taxon>Bacillati</taxon>
        <taxon>Actinomycetota</taxon>
        <taxon>Actinomycetes</taxon>
        <taxon>Streptosporangiales</taxon>
        <taxon>Streptosporangiaceae</taxon>
        <taxon>Sphaerisporangium</taxon>
    </lineage>
</organism>
<dbReference type="Proteomes" id="UP001500888">
    <property type="component" value="Unassembled WGS sequence"/>
</dbReference>
<keyword evidence="4" id="KW-0804">Transcription</keyword>
<keyword evidence="3 6" id="KW-0238">DNA-binding</keyword>
<dbReference type="InterPro" id="IPR027417">
    <property type="entry name" value="P-loop_NTPase"/>
</dbReference>
<dbReference type="InterPro" id="IPR005158">
    <property type="entry name" value="BTAD"/>
</dbReference>
<dbReference type="InterPro" id="IPR016032">
    <property type="entry name" value="Sig_transdc_resp-reg_C-effctor"/>
</dbReference>
<evidence type="ECO:0000256" key="4">
    <source>
        <dbReference type="ARBA" id="ARBA00023163"/>
    </source>
</evidence>
<sequence>MQYGLLGPLEVRTDQGELALGGERNRRLLAALLLNANRMVSIQQLIEATWGEHPPATARAQVQNRASSLRRLLRAAGDGTDLLVPKGTGYLINVADGQLDLQRVDNAVARAEVLVGAGRIDEASRLLTHAISLWRGPALDGLDSPHLQTTAEHLEERRLAILERRIELDLELGRHVKVVSELNRLVVAQPYRERLRALLMLALYGSGRHAEALDVFRRTRRQLIDQLGVEPGPELQQLHERLLSGGVDADKLLRPPSARVPDVPVPAIAEVRPAQLPGAPGLLVGRTDQIRQLDGLLQGSRAGASACVGVIWGAAGVGKTALAVHWAHKTRSHFPDGQLYVDLRGFDPAGRPVAATEALHGFLEALHIPAQHIPVDLDGRTALYRSIVADRRIMVVLDNARDAEQVRPLLPGAAGCLAMVTSRSRLDGLLATHAARPVMLDVFTAGEAVDFLTERLGAERTHPDMDAVEAVADACARLPLALAIVAGRAAVHPDFPLAEVCRELWDGRDRLDALAVEDPASDPRAVFSWSYGALGAPAARLFRLLGTVPGPDISAMAAANLAGLPLRTTRVLLAELTRASLLIEHVPARYTFHDLLRAYAGELGRTVDTESDRRDARHRLLDHYVHTACTAALMLDPQREPTVLEPPREGVDVHQLPDRAQAFEWFAAEYQVLLSAVHRAGDGFEAHAWQLSWALATFCTKRGLWEDQAATQRTALAGALRTGDIVRQAVSHRLCARAYTMMGRQDEACDHYQQALAMYDSLGDTGGAAVVRLGLARVYECRQKHDAALEQALLGLELFRQADDAYGQALALNAIGWNCGLLGRHEDALFYCGQALVLVRGLGDLYGEAGVRDSLGFAYHNLGRHPEAMECYQRALRLYRESGDRYGEADVLVHLGDSHQASGSPHHASDAWLAAVAILDDLRHPDADQVRGRLTGANNLPVR</sequence>
<keyword evidence="5" id="KW-0802">TPR repeat</keyword>
<evidence type="ECO:0000256" key="3">
    <source>
        <dbReference type="ARBA" id="ARBA00023125"/>
    </source>
</evidence>
<dbReference type="Gene3D" id="1.25.40.10">
    <property type="entry name" value="Tetratricopeptide repeat domain"/>
    <property type="match status" value="2"/>
</dbReference>
<dbReference type="PROSITE" id="PS50005">
    <property type="entry name" value="TPR"/>
    <property type="match status" value="1"/>
</dbReference>
<dbReference type="InterPro" id="IPR019734">
    <property type="entry name" value="TPR_rpt"/>
</dbReference>
<evidence type="ECO:0000259" key="7">
    <source>
        <dbReference type="PROSITE" id="PS51755"/>
    </source>
</evidence>
<accession>A0ABP7JCR8</accession>
<evidence type="ECO:0000256" key="6">
    <source>
        <dbReference type="PROSITE-ProRule" id="PRU01091"/>
    </source>
</evidence>